<gene>
    <name evidence="15" type="ORF">HCN44_007602</name>
</gene>
<dbReference type="Pfam" id="PF05676">
    <property type="entry name" value="NDUF_B7"/>
    <property type="match status" value="1"/>
</dbReference>
<evidence type="ECO:0000256" key="3">
    <source>
        <dbReference type="ARBA" id="ARBA00004637"/>
    </source>
</evidence>
<accession>A0A834XJ44</accession>
<feature type="region of interest" description="Disordered" evidence="14">
    <location>
        <begin position="1"/>
        <end position="25"/>
    </location>
</feature>
<evidence type="ECO:0000256" key="11">
    <source>
        <dbReference type="ARBA" id="ARBA00023136"/>
    </source>
</evidence>
<keyword evidence="10" id="KW-0496">Mitochondrion</keyword>
<feature type="coiled-coil region" evidence="13">
    <location>
        <begin position="91"/>
        <end position="118"/>
    </location>
</feature>
<keyword evidence="9" id="KW-0249">Electron transport</keyword>
<keyword evidence="7" id="KW-0679">Respiratory chain</keyword>
<evidence type="ECO:0000256" key="14">
    <source>
        <dbReference type="SAM" id="MobiDB-lite"/>
    </source>
</evidence>
<name>A0A834XJ44_APHGI</name>
<evidence type="ECO:0000256" key="4">
    <source>
        <dbReference type="ARBA" id="ARBA00008006"/>
    </source>
</evidence>
<evidence type="ECO:0000256" key="13">
    <source>
        <dbReference type="SAM" id="Coils"/>
    </source>
</evidence>
<dbReference type="InterPro" id="IPR008698">
    <property type="entry name" value="NDUB7"/>
</dbReference>
<keyword evidence="16" id="KW-1185">Reference proteome</keyword>
<reference evidence="15 16" key="1">
    <citation type="submission" date="2020-08" db="EMBL/GenBank/DDBJ databases">
        <title>Aphidius gifuensis genome sequencing and assembly.</title>
        <authorList>
            <person name="Du Z."/>
        </authorList>
    </citation>
    <scope>NUCLEOTIDE SEQUENCE [LARGE SCALE GENOMIC DNA]</scope>
    <source>
        <strain evidence="15">YNYX2018</strain>
        <tissue evidence="15">Adults</tissue>
    </source>
</reference>
<keyword evidence="12" id="KW-1015">Disulfide bond</keyword>
<keyword evidence="11" id="KW-0472">Membrane</keyword>
<dbReference type="PANTHER" id="PTHR20900">
    <property type="entry name" value="NADH:UBIQUINONE OXIDOREDUCTASE B18-LIKE SUBUNIT"/>
    <property type="match status" value="1"/>
</dbReference>
<protein>
    <recommendedName>
        <fullName evidence="5">NADH dehydrogenase [ubiquinone] 1 beta subcomplex subunit 7</fullName>
    </recommendedName>
</protein>
<evidence type="ECO:0000256" key="1">
    <source>
        <dbReference type="ARBA" id="ARBA00003195"/>
    </source>
</evidence>
<sequence>MGSAYSIWKNPDTTPMGDSEPTFDPLLGFPNGRKERVMIATEQEMRACRIDKEDRDYCAHHFLKLEQCRFENWPFVVKCGAEVHEWNKCYYDDYVLRMKEYERERRLLERQKRKKEQQAIAA</sequence>
<comment type="caution">
    <text evidence="15">The sequence shown here is derived from an EMBL/GenBank/DDBJ whole genome shotgun (WGS) entry which is preliminary data.</text>
</comment>
<dbReference type="AlphaFoldDB" id="A0A834XJ44"/>
<dbReference type="GO" id="GO:0005743">
    <property type="term" value="C:mitochondrial inner membrane"/>
    <property type="evidence" value="ECO:0007669"/>
    <property type="project" value="UniProtKB-SubCell"/>
</dbReference>
<keyword evidence="6" id="KW-0813">Transport</keyword>
<evidence type="ECO:0000313" key="15">
    <source>
        <dbReference type="EMBL" id="KAF7988108.1"/>
    </source>
</evidence>
<evidence type="ECO:0000256" key="10">
    <source>
        <dbReference type="ARBA" id="ARBA00023128"/>
    </source>
</evidence>
<dbReference type="GO" id="GO:0005758">
    <property type="term" value="C:mitochondrial intermembrane space"/>
    <property type="evidence" value="ECO:0007669"/>
    <property type="project" value="UniProtKB-SubCell"/>
</dbReference>
<evidence type="ECO:0000256" key="9">
    <source>
        <dbReference type="ARBA" id="ARBA00022982"/>
    </source>
</evidence>
<dbReference type="OrthoDB" id="268414at2759"/>
<organism evidence="15 16">
    <name type="scientific">Aphidius gifuensis</name>
    <name type="common">Parasitoid wasp</name>
    <dbReference type="NCBI Taxonomy" id="684658"/>
    <lineage>
        <taxon>Eukaryota</taxon>
        <taxon>Metazoa</taxon>
        <taxon>Ecdysozoa</taxon>
        <taxon>Arthropoda</taxon>
        <taxon>Hexapoda</taxon>
        <taxon>Insecta</taxon>
        <taxon>Pterygota</taxon>
        <taxon>Neoptera</taxon>
        <taxon>Endopterygota</taxon>
        <taxon>Hymenoptera</taxon>
        <taxon>Apocrita</taxon>
        <taxon>Ichneumonoidea</taxon>
        <taxon>Braconidae</taxon>
        <taxon>Aphidiinae</taxon>
        <taxon>Aphidius</taxon>
    </lineage>
</organism>
<dbReference type="Proteomes" id="UP000639338">
    <property type="component" value="Unassembled WGS sequence"/>
</dbReference>
<dbReference type="EMBL" id="JACMRX010000006">
    <property type="protein sequence ID" value="KAF7988108.1"/>
    <property type="molecule type" value="Genomic_DNA"/>
</dbReference>
<evidence type="ECO:0000256" key="5">
    <source>
        <dbReference type="ARBA" id="ARBA00018677"/>
    </source>
</evidence>
<evidence type="ECO:0000256" key="2">
    <source>
        <dbReference type="ARBA" id="ARBA00004569"/>
    </source>
</evidence>
<evidence type="ECO:0000256" key="6">
    <source>
        <dbReference type="ARBA" id="ARBA00022448"/>
    </source>
</evidence>
<evidence type="ECO:0000256" key="7">
    <source>
        <dbReference type="ARBA" id="ARBA00022660"/>
    </source>
</evidence>
<comment type="subcellular location">
    <subcellularLocation>
        <location evidence="3">Mitochondrion inner membrane</location>
        <topology evidence="3">Peripheral membrane protein</topology>
    </subcellularLocation>
    <subcellularLocation>
        <location evidence="2">Mitochondrion intermembrane space</location>
    </subcellularLocation>
</comment>
<keyword evidence="8" id="KW-0999">Mitochondrion inner membrane</keyword>
<evidence type="ECO:0000256" key="8">
    <source>
        <dbReference type="ARBA" id="ARBA00022792"/>
    </source>
</evidence>
<comment type="function">
    <text evidence="1">Accessory subunit of the mitochondrial membrane respiratory chain NADH dehydrogenase (Complex I), that is believed not to be involved in catalysis. Complex I functions in the transfer of electrons from NADH to the respiratory chain. The immediate electron acceptor for the enzyme is believed to be ubiquinone.</text>
</comment>
<keyword evidence="13" id="KW-0175">Coiled coil</keyword>
<comment type="similarity">
    <text evidence="4">Belongs to the complex I NDUFB7 subunit family.</text>
</comment>
<evidence type="ECO:0000256" key="12">
    <source>
        <dbReference type="ARBA" id="ARBA00023157"/>
    </source>
</evidence>
<proteinExistence type="inferred from homology"/>
<evidence type="ECO:0000313" key="16">
    <source>
        <dbReference type="Proteomes" id="UP000639338"/>
    </source>
</evidence>
<dbReference type="PANTHER" id="PTHR20900:SF0">
    <property type="entry name" value="NADH DEHYDROGENASE [UBIQUINONE] 1 BETA SUBCOMPLEX SUBUNIT 7"/>
    <property type="match status" value="1"/>
</dbReference>